<dbReference type="GO" id="GO:0016301">
    <property type="term" value="F:kinase activity"/>
    <property type="evidence" value="ECO:0007669"/>
    <property type="project" value="UniProtKB-KW"/>
</dbReference>
<dbReference type="Proteomes" id="UP000199437">
    <property type="component" value="Unassembled WGS sequence"/>
</dbReference>
<keyword evidence="2" id="KW-1185">Reference proteome</keyword>
<dbReference type="GeneID" id="99985275"/>
<dbReference type="GO" id="GO:0006040">
    <property type="term" value="P:amino sugar metabolic process"/>
    <property type="evidence" value="ECO:0007669"/>
    <property type="project" value="InterPro"/>
</dbReference>
<gene>
    <name evidence="1" type="ORF">SAMN05216290_0515</name>
</gene>
<organism evidence="1 2">
    <name type="scientific">Roseivirga pacifica</name>
    <dbReference type="NCBI Taxonomy" id="1267423"/>
    <lineage>
        <taxon>Bacteria</taxon>
        <taxon>Pseudomonadati</taxon>
        <taxon>Bacteroidota</taxon>
        <taxon>Cytophagia</taxon>
        <taxon>Cytophagales</taxon>
        <taxon>Roseivirgaceae</taxon>
        <taxon>Roseivirga</taxon>
    </lineage>
</organism>
<dbReference type="GO" id="GO:0016773">
    <property type="term" value="F:phosphotransferase activity, alcohol group as acceptor"/>
    <property type="evidence" value="ECO:0007669"/>
    <property type="project" value="InterPro"/>
</dbReference>
<dbReference type="GO" id="GO:0009254">
    <property type="term" value="P:peptidoglycan turnover"/>
    <property type="evidence" value="ECO:0007669"/>
    <property type="project" value="InterPro"/>
</dbReference>
<dbReference type="InterPro" id="IPR043129">
    <property type="entry name" value="ATPase_NBD"/>
</dbReference>
<dbReference type="OrthoDB" id="9763949at2"/>
<evidence type="ECO:0000313" key="2">
    <source>
        <dbReference type="Proteomes" id="UP000199437"/>
    </source>
</evidence>
<dbReference type="PANTHER" id="PTHR30605:SF0">
    <property type="entry name" value="ANHYDRO-N-ACETYLMURAMIC ACID KINASE"/>
    <property type="match status" value="1"/>
</dbReference>
<dbReference type="GO" id="GO:0005524">
    <property type="term" value="F:ATP binding"/>
    <property type="evidence" value="ECO:0007669"/>
    <property type="project" value="InterPro"/>
</dbReference>
<evidence type="ECO:0000313" key="1">
    <source>
        <dbReference type="EMBL" id="SEV89337.1"/>
    </source>
</evidence>
<dbReference type="EMBL" id="FOIR01000001">
    <property type="protein sequence ID" value="SEV89337.1"/>
    <property type="molecule type" value="Genomic_DNA"/>
</dbReference>
<sequence>MENRDSYKVIGVMSGTSLDGLDIVLANFQLHNNLWSFEIEEAKTEVYPETIVGQLKRGIRLTDSEIKDLDQTLGEFIGEAIKLSMGEKLSQIDFIASHGHTIFHQPEKGITLQIGSGEFIHQITKTPVVNDFRSLDVSLGGQGAPLVPVGDRDLFHEFDFCLNLGGIANISTKQNEEMIAFDICPFNMVLNSLAERIGLSYDADGRLASQGQIVPELLQQLQAIPYNNELGPKSLGAEDCEKNWKPLVEPSKNSPEDLMCTYCEYAAIEIAKAGSSKAEGSMLVTGGGAFHQHFIERLKSHFKGQVIVPTEELISFKEALVFAYLGVLRVRNQPNCLASVTGAKRNNSGGKLIGF</sequence>
<dbReference type="InterPro" id="IPR005338">
    <property type="entry name" value="Anhydro_N_Ac-Mur_kinase"/>
</dbReference>
<proteinExistence type="predicted"/>
<protein>
    <submittedName>
        <fullName evidence="1">Anhydro-N-acetylmuramic acid kinase</fullName>
    </submittedName>
</protein>
<dbReference type="PANTHER" id="PTHR30605">
    <property type="entry name" value="ANHYDRO-N-ACETYLMURAMIC ACID KINASE"/>
    <property type="match status" value="1"/>
</dbReference>
<name>A0A1I0MLU8_9BACT</name>
<keyword evidence="1" id="KW-0418">Kinase</keyword>
<dbReference type="RefSeq" id="WP_090256823.1">
    <property type="nucleotide sequence ID" value="NZ_FOIR01000001.1"/>
</dbReference>
<keyword evidence="1" id="KW-0808">Transferase</keyword>
<dbReference type="SUPFAM" id="SSF53067">
    <property type="entry name" value="Actin-like ATPase domain"/>
    <property type="match status" value="1"/>
</dbReference>
<dbReference type="Gene3D" id="3.30.420.40">
    <property type="match status" value="2"/>
</dbReference>
<dbReference type="AlphaFoldDB" id="A0A1I0MLU8"/>
<reference evidence="2" key="1">
    <citation type="submission" date="2016-10" db="EMBL/GenBank/DDBJ databases">
        <authorList>
            <person name="Varghese N."/>
            <person name="Submissions S."/>
        </authorList>
    </citation>
    <scope>NUCLEOTIDE SEQUENCE [LARGE SCALE GENOMIC DNA]</scope>
    <source>
        <strain evidence="2">CGMCC 1.12402</strain>
    </source>
</reference>
<dbReference type="STRING" id="1267423.SAMN05216290_0515"/>
<accession>A0A1I0MLU8</accession>
<dbReference type="Pfam" id="PF03702">
    <property type="entry name" value="AnmK"/>
    <property type="match status" value="1"/>
</dbReference>